<feature type="compositionally biased region" description="Basic and acidic residues" evidence="1">
    <location>
        <begin position="32"/>
        <end position="41"/>
    </location>
</feature>
<evidence type="ECO:0000313" key="2">
    <source>
        <dbReference type="EMBL" id="CAD6251139.1"/>
    </source>
</evidence>
<comment type="caution">
    <text evidence="2">The sequence shown here is derived from an EMBL/GenBank/DDBJ whole genome shotgun (WGS) entry which is preliminary data.</text>
</comment>
<dbReference type="Proteomes" id="UP000604825">
    <property type="component" value="Unassembled WGS sequence"/>
</dbReference>
<dbReference type="AlphaFoldDB" id="A0A811PXG6"/>
<accession>A0A811PXG6</accession>
<protein>
    <submittedName>
        <fullName evidence="2">Uncharacterized protein</fullName>
    </submittedName>
</protein>
<sequence>MAMWRPPPLGAAMRAGQAERRASIQPPPRGRRGGERGSRDRGRGRRHGSRPQVSGTAGGRVGLGARLRTAGREDKGREYLVSWWCLSSAMVASREVGQQRRLRGTPGLQRANAAPELVARTLAPGGARPSAVYSPGCGAASGWWRSAVHLTGVAASCAALVTPDSSPRLRCRNETNGEGAAFATLNEGRRGLLGRPVAA</sequence>
<dbReference type="EMBL" id="CAJGYO010000008">
    <property type="protein sequence ID" value="CAD6251139.1"/>
    <property type="molecule type" value="Genomic_DNA"/>
</dbReference>
<evidence type="ECO:0000256" key="1">
    <source>
        <dbReference type="SAM" id="MobiDB-lite"/>
    </source>
</evidence>
<organism evidence="2 3">
    <name type="scientific">Miscanthus lutarioriparius</name>
    <dbReference type="NCBI Taxonomy" id="422564"/>
    <lineage>
        <taxon>Eukaryota</taxon>
        <taxon>Viridiplantae</taxon>
        <taxon>Streptophyta</taxon>
        <taxon>Embryophyta</taxon>
        <taxon>Tracheophyta</taxon>
        <taxon>Spermatophyta</taxon>
        <taxon>Magnoliopsida</taxon>
        <taxon>Liliopsida</taxon>
        <taxon>Poales</taxon>
        <taxon>Poaceae</taxon>
        <taxon>PACMAD clade</taxon>
        <taxon>Panicoideae</taxon>
        <taxon>Andropogonodae</taxon>
        <taxon>Andropogoneae</taxon>
        <taxon>Saccharinae</taxon>
        <taxon>Miscanthus</taxon>
    </lineage>
</organism>
<keyword evidence="3" id="KW-1185">Reference proteome</keyword>
<gene>
    <name evidence="2" type="ORF">NCGR_LOCUS34904</name>
</gene>
<evidence type="ECO:0000313" key="3">
    <source>
        <dbReference type="Proteomes" id="UP000604825"/>
    </source>
</evidence>
<proteinExistence type="predicted"/>
<feature type="region of interest" description="Disordered" evidence="1">
    <location>
        <begin position="1"/>
        <end position="69"/>
    </location>
</feature>
<name>A0A811PXG6_9POAL</name>
<reference evidence="2" key="1">
    <citation type="submission" date="2020-10" db="EMBL/GenBank/DDBJ databases">
        <authorList>
            <person name="Han B."/>
            <person name="Lu T."/>
            <person name="Zhao Q."/>
            <person name="Huang X."/>
            <person name="Zhao Y."/>
        </authorList>
    </citation>
    <scope>NUCLEOTIDE SEQUENCE</scope>
</reference>